<dbReference type="OrthoDB" id="678057at2"/>
<dbReference type="SUPFAM" id="SSF47413">
    <property type="entry name" value="lambda repressor-like DNA-binding domains"/>
    <property type="match status" value="1"/>
</dbReference>
<sequence>MESIPKKRLLMSFGETLSRIRKEKDISYRELAQLCDVDHSQISKIEKGKISLQVVTLFELAKGLNIEPSELLNFEFEYE</sequence>
<dbReference type="InterPro" id="IPR050807">
    <property type="entry name" value="TransReg_Diox_bact_type"/>
</dbReference>
<dbReference type="Proteomes" id="UP000235826">
    <property type="component" value="Chromosome"/>
</dbReference>
<dbReference type="GO" id="GO:0003677">
    <property type="term" value="F:DNA binding"/>
    <property type="evidence" value="ECO:0007669"/>
    <property type="project" value="UniProtKB-KW"/>
</dbReference>
<dbReference type="InterPro" id="IPR001387">
    <property type="entry name" value="Cro/C1-type_HTH"/>
</dbReference>
<evidence type="ECO:0000313" key="4">
    <source>
        <dbReference type="Proteomes" id="UP000235826"/>
    </source>
</evidence>
<keyword evidence="1" id="KW-0238">DNA-binding</keyword>
<gene>
    <name evidence="3" type="ORF">C1H87_05650</name>
</gene>
<reference evidence="3 4" key="1">
    <citation type="submission" date="2018-01" db="EMBL/GenBank/DDBJ databases">
        <title>Complete genome sequence of Flavivirga eckloniae ECD14 isolated from seaweed Ecklonia cava.</title>
        <authorList>
            <person name="Lee J.H."/>
            <person name="Baik K.S."/>
            <person name="Seong C.N."/>
        </authorList>
    </citation>
    <scope>NUCLEOTIDE SEQUENCE [LARGE SCALE GENOMIC DNA]</scope>
    <source>
        <strain evidence="3 4">ECD14</strain>
    </source>
</reference>
<dbReference type="Pfam" id="PF01381">
    <property type="entry name" value="HTH_3"/>
    <property type="match status" value="1"/>
</dbReference>
<dbReference type="RefSeq" id="WP_102754886.1">
    <property type="nucleotide sequence ID" value="NZ_CP025791.1"/>
</dbReference>
<name>A0A2K9PMF4_9FLAO</name>
<keyword evidence="4" id="KW-1185">Reference proteome</keyword>
<dbReference type="Gene3D" id="1.10.260.40">
    <property type="entry name" value="lambda repressor-like DNA-binding domains"/>
    <property type="match status" value="1"/>
</dbReference>
<dbReference type="PANTHER" id="PTHR46797">
    <property type="entry name" value="HTH-TYPE TRANSCRIPTIONAL REGULATOR"/>
    <property type="match status" value="1"/>
</dbReference>
<dbReference type="EMBL" id="CP025791">
    <property type="protein sequence ID" value="AUP78230.1"/>
    <property type="molecule type" value="Genomic_DNA"/>
</dbReference>
<proteinExistence type="predicted"/>
<dbReference type="PROSITE" id="PS50943">
    <property type="entry name" value="HTH_CROC1"/>
    <property type="match status" value="1"/>
</dbReference>
<evidence type="ECO:0000256" key="1">
    <source>
        <dbReference type="ARBA" id="ARBA00023125"/>
    </source>
</evidence>
<dbReference type="PANTHER" id="PTHR46797:SF1">
    <property type="entry name" value="METHYLPHOSPHONATE SYNTHASE"/>
    <property type="match status" value="1"/>
</dbReference>
<feature type="domain" description="HTH cro/C1-type" evidence="2">
    <location>
        <begin position="17"/>
        <end position="71"/>
    </location>
</feature>
<evidence type="ECO:0000259" key="2">
    <source>
        <dbReference type="PROSITE" id="PS50943"/>
    </source>
</evidence>
<dbReference type="InterPro" id="IPR010982">
    <property type="entry name" value="Lambda_DNA-bd_dom_sf"/>
</dbReference>
<dbReference type="KEGG" id="fek:C1H87_05650"/>
<protein>
    <submittedName>
        <fullName evidence="3">XRE family transcriptional regulator</fullName>
    </submittedName>
</protein>
<dbReference type="SMART" id="SM00530">
    <property type="entry name" value="HTH_XRE"/>
    <property type="match status" value="1"/>
</dbReference>
<dbReference type="CDD" id="cd00093">
    <property type="entry name" value="HTH_XRE"/>
    <property type="match status" value="1"/>
</dbReference>
<evidence type="ECO:0000313" key="3">
    <source>
        <dbReference type="EMBL" id="AUP78230.1"/>
    </source>
</evidence>
<dbReference type="AlphaFoldDB" id="A0A2K9PMF4"/>
<organism evidence="3 4">
    <name type="scientific">Flavivirga eckloniae</name>
    <dbReference type="NCBI Taxonomy" id="1803846"/>
    <lineage>
        <taxon>Bacteria</taxon>
        <taxon>Pseudomonadati</taxon>
        <taxon>Bacteroidota</taxon>
        <taxon>Flavobacteriia</taxon>
        <taxon>Flavobacteriales</taxon>
        <taxon>Flavobacteriaceae</taxon>
        <taxon>Flavivirga</taxon>
    </lineage>
</organism>
<dbReference type="GO" id="GO:0005829">
    <property type="term" value="C:cytosol"/>
    <property type="evidence" value="ECO:0007669"/>
    <property type="project" value="TreeGrafter"/>
</dbReference>
<dbReference type="GO" id="GO:0003700">
    <property type="term" value="F:DNA-binding transcription factor activity"/>
    <property type="evidence" value="ECO:0007669"/>
    <property type="project" value="TreeGrafter"/>
</dbReference>
<accession>A0A2K9PMF4</accession>